<evidence type="ECO:0000256" key="2">
    <source>
        <dbReference type="ARBA" id="ARBA00023172"/>
    </source>
</evidence>
<evidence type="ECO:0000256" key="1">
    <source>
        <dbReference type="ARBA" id="ARBA00023125"/>
    </source>
</evidence>
<dbReference type="PANTHER" id="PTHR30461">
    <property type="entry name" value="DNA-INVERTASE FROM LAMBDOID PROPHAGE"/>
    <property type="match status" value="1"/>
</dbReference>
<dbReference type="InterPro" id="IPR006119">
    <property type="entry name" value="Resolv_N"/>
</dbReference>
<name>A0A0J7XNG8_9SPHN</name>
<dbReference type="InterPro" id="IPR050639">
    <property type="entry name" value="SSR_resolvase"/>
</dbReference>
<evidence type="ECO:0000259" key="3">
    <source>
        <dbReference type="PROSITE" id="PS51736"/>
    </source>
</evidence>
<dbReference type="GO" id="GO:0003677">
    <property type="term" value="F:DNA binding"/>
    <property type="evidence" value="ECO:0007669"/>
    <property type="project" value="UniProtKB-KW"/>
</dbReference>
<dbReference type="AlphaFoldDB" id="A0A0J7XNG8"/>
<dbReference type="SUPFAM" id="SSF53041">
    <property type="entry name" value="Resolvase-like"/>
    <property type="match status" value="1"/>
</dbReference>
<dbReference type="Pfam" id="PF00239">
    <property type="entry name" value="Resolvase"/>
    <property type="match status" value="1"/>
</dbReference>
<dbReference type="OrthoDB" id="114045at2"/>
<dbReference type="EMBL" id="JACU01000008">
    <property type="protein sequence ID" value="KMS52633.1"/>
    <property type="molecule type" value="Genomic_DNA"/>
</dbReference>
<gene>
    <name evidence="4" type="ORF">V474_24085</name>
</gene>
<evidence type="ECO:0000313" key="4">
    <source>
        <dbReference type="EMBL" id="KMS52633.1"/>
    </source>
</evidence>
<evidence type="ECO:0000313" key="5">
    <source>
        <dbReference type="Proteomes" id="UP000052268"/>
    </source>
</evidence>
<accession>A0A0J7XNG8</accession>
<feature type="domain" description="Resolvase/invertase-type recombinase catalytic" evidence="3">
    <location>
        <begin position="3"/>
        <end position="149"/>
    </location>
</feature>
<dbReference type="PROSITE" id="PS51736">
    <property type="entry name" value="RECOMBINASES_3"/>
    <property type="match status" value="1"/>
</dbReference>
<sequence>MKRVAIYTRVSTNDGKQTTENQLRELHAAAERMGWEIVEHFTDEGISGARGRDKRPGLDAMLKAITRREFDMVAAWSVCRLGRSLQHLISMLGDMNARGVDLYLHVQALDTSTPSGRAMFQMLGVFSEFERAMISERVRAGLARSDKKSGRPALDPDKVERIKRSLGRGVSINATAKKLRVGIGTVHRLKQQMTSQAA</sequence>
<dbReference type="Gene3D" id="3.40.50.1390">
    <property type="entry name" value="Resolvase, N-terminal catalytic domain"/>
    <property type="match status" value="1"/>
</dbReference>
<protein>
    <submittedName>
        <fullName evidence="4">Resolvase</fullName>
    </submittedName>
</protein>
<organism evidence="4 5">
    <name type="scientific">Novosphingobium barchaimii LL02</name>
    <dbReference type="NCBI Taxonomy" id="1114963"/>
    <lineage>
        <taxon>Bacteria</taxon>
        <taxon>Pseudomonadati</taxon>
        <taxon>Pseudomonadota</taxon>
        <taxon>Alphaproteobacteria</taxon>
        <taxon>Sphingomonadales</taxon>
        <taxon>Sphingomonadaceae</taxon>
        <taxon>Novosphingobium</taxon>
    </lineage>
</organism>
<dbReference type="Proteomes" id="UP000052268">
    <property type="component" value="Unassembled WGS sequence"/>
</dbReference>
<comment type="caution">
    <text evidence="4">The sequence shown here is derived from an EMBL/GenBank/DDBJ whole genome shotgun (WGS) entry which is preliminary data.</text>
</comment>
<dbReference type="GO" id="GO:0000150">
    <property type="term" value="F:DNA strand exchange activity"/>
    <property type="evidence" value="ECO:0007669"/>
    <property type="project" value="InterPro"/>
</dbReference>
<keyword evidence="5" id="KW-1185">Reference proteome</keyword>
<dbReference type="InterPro" id="IPR036162">
    <property type="entry name" value="Resolvase-like_N_sf"/>
</dbReference>
<keyword evidence="1" id="KW-0238">DNA-binding</keyword>
<dbReference type="PANTHER" id="PTHR30461:SF2">
    <property type="entry name" value="SERINE RECOMBINASE PINE-RELATED"/>
    <property type="match status" value="1"/>
</dbReference>
<dbReference type="PATRIC" id="fig|1114963.3.peg.3670"/>
<dbReference type="SMART" id="SM00857">
    <property type="entry name" value="Resolvase"/>
    <property type="match status" value="1"/>
</dbReference>
<reference evidence="4 5" key="1">
    <citation type="journal article" date="2015" name="G3 (Bethesda)">
        <title>Insights into Ongoing Evolution of the Hexachlorocyclohexane Catabolic Pathway from Comparative Genomics of Ten Sphingomonadaceae Strains.</title>
        <authorList>
            <person name="Pearce S.L."/>
            <person name="Oakeshott J.G."/>
            <person name="Pandey G."/>
        </authorList>
    </citation>
    <scope>NUCLEOTIDE SEQUENCE [LARGE SCALE GENOMIC DNA]</scope>
    <source>
        <strain evidence="4 5">LL02</strain>
    </source>
</reference>
<proteinExistence type="predicted"/>
<dbReference type="RefSeq" id="WP_082699850.1">
    <property type="nucleotide sequence ID" value="NZ_KQ130456.1"/>
</dbReference>
<keyword evidence="2" id="KW-0233">DNA recombination</keyword>
<dbReference type="CDD" id="cd03768">
    <property type="entry name" value="SR_ResInv"/>
    <property type="match status" value="1"/>
</dbReference>